<reference evidence="18" key="1">
    <citation type="journal article" date="2020" name="bioRxiv">
        <title>Single mosquito metatranscriptomics identifies vectors, emerging pathogens and reservoirs in one assay.</title>
        <authorList>
            <person name="Batson J."/>
            <person name="Dudas G."/>
            <person name="Haas-Stapleton E."/>
            <person name="Kistler A.L."/>
            <person name="Li L.M."/>
            <person name="Logan P."/>
            <person name="Ratnasiri K."/>
            <person name="Retallack H."/>
        </authorList>
    </citation>
    <scope>NUCLEOTIDE SEQUENCE</scope>
    <source>
        <strain evidence="18">CMS001_039_ALCO</strain>
    </source>
</reference>
<dbReference type="Gene3D" id="2.40.10.120">
    <property type="match status" value="1"/>
</dbReference>
<evidence type="ECO:0000256" key="12">
    <source>
        <dbReference type="ARBA" id="ARBA00022953"/>
    </source>
</evidence>
<evidence type="ECO:0000313" key="18">
    <source>
        <dbReference type="EMBL" id="QRW42873.1"/>
    </source>
</evidence>
<organism evidence="18">
    <name type="scientific">Placeda virus</name>
    <dbReference type="NCBI Taxonomy" id="2800940"/>
    <lineage>
        <taxon>Viruses</taxon>
        <taxon>Riboviria</taxon>
    </lineage>
</organism>
<accession>A0A894KLK8</accession>
<dbReference type="SUPFAM" id="SSF52540">
    <property type="entry name" value="P-loop containing nucleoside triphosphate hydrolases"/>
    <property type="match status" value="1"/>
</dbReference>
<evidence type="ECO:0000256" key="10">
    <source>
        <dbReference type="ARBA" id="ARBA00022840"/>
    </source>
</evidence>
<dbReference type="GO" id="GO:0005524">
    <property type="term" value="F:ATP binding"/>
    <property type="evidence" value="ECO:0007669"/>
    <property type="project" value="UniProtKB-KW"/>
</dbReference>
<evidence type="ECO:0000256" key="1">
    <source>
        <dbReference type="ARBA" id="ARBA00004301"/>
    </source>
</evidence>
<keyword evidence="14" id="KW-1133">Transmembrane helix</keyword>
<dbReference type="InterPro" id="IPR007094">
    <property type="entry name" value="RNA-dir_pol_PSvirus"/>
</dbReference>
<dbReference type="EMBL" id="MW434112">
    <property type="protein sequence ID" value="QRW42873.1"/>
    <property type="molecule type" value="Genomic_RNA"/>
</dbReference>
<feature type="transmembrane region" description="Helical" evidence="14">
    <location>
        <begin position="3924"/>
        <end position="3950"/>
    </location>
</feature>
<dbReference type="Gene3D" id="3.40.50.300">
    <property type="entry name" value="P-loop containing nucleotide triphosphate hydrolases"/>
    <property type="match status" value="2"/>
</dbReference>
<feature type="transmembrane region" description="Helical" evidence="14">
    <location>
        <begin position="1251"/>
        <end position="1268"/>
    </location>
</feature>
<proteinExistence type="predicted"/>
<dbReference type="InterPro" id="IPR027417">
    <property type="entry name" value="P-loop_NTPase"/>
</dbReference>
<dbReference type="Gene3D" id="3.30.70.270">
    <property type="match status" value="1"/>
</dbReference>
<evidence type="ECO:0000259" key="16">
    <source>
        <dbReference type="PROSITE" id="PS51192"/>
    </source>
</evidence>
<feature type="domain" description="Helicase C-terminal" evidence="17">
    <location>
        <begin position="3268"/>
        <end position="3436"/>
    </location>
</feature>
<feature type="domain" description="Helicase ATP-binding" evidence="16">
    <location>
        <begin position="3051"/>
        <end position="3208"/>
    </location>
</feature>
<dbReference type="SMART" id="SM00490">
    <property type="entry name" value="HELICc"/>
    <property type="match status" value="1"/>
</dbReference>
<feature type="domain" description="RdRp catalytic" evidence="15">
    <location>
        <begin position="5266"/>
        <end position="5408"/>
    </location>
</feature>
<feature type="transmembrane region" description="Helical" evidence="14">
    <location>
        <begin position="3702"/>
        <end position="3720"/>
    </location>
</feature>
<sequence>MATIIVEQIFAYPARYTKTMANVVDDDMASFDEFLAHASVYDNGSYHRTYVALHAPLWDQINKCDYNLDVELTSLYQQNETVGDTQPPTNRLEKLWANVLKAKDNSELTTAQFNKCYRQQLIQAYRLRRQIYEIRTARLKTPHGLRKPCRFACVGTCRQCLAGSNYQEGLALEKIKINELLKIYDSFTQFINRPRAEGTVKPVKKLTEGQWLRLKGYTELNSEFKVWLRQSVGLHQRLLRNRETKKAKIFGVSVTANERPLWSWLEPDEIEPMVGEDKPLPKFMPKRIKHRKSKKQPETPNKSTGILDNELAFWRAHTRKQRSVLFEAMSKNEQVQLQQSMWRIPYITDLIEKWRVELFASKFRTVKTTKPSYTKEEKETLEKLATNSMIKTKTHAKVSMVCRCDLCGRYAKYSSNAHQSLFCAYKKCKRYQPGSMFTDRLTMALGTTMLETVYQKLLVNQYEQIGTPLQPDIGNFKYVERNGIGWYQNYEDCVSTVHANDGFIAGDIKRVCDIYYKDNFSSITDIVSVNGINYQVNHNKLIAWSYLGRTLNYVKSNFITSDHTLISGTPVLNKYGQLCSVITSSNGADYAIYNQSNCQRNIFAAPSDVALCVRKLAEKNGLCSADIFHATPTSQQAAATARVLAEARMIQAVVTGHTDQVTEEIKAIKQLQNIANDKMAQALTRTANITIPVRRKKKVKKPVVTTNLLGIIAVTIAILHVCYGVKPSSDLNILREIHRRPVDELNAKLIINWVDTVDKNLQLTDYYDRTGKDKVDYGWLSYIKNAWLTSNKNQVVGYLKKKMEKTYEEAEEIYTNTAPNMKDAKLFEKIRDEIRDASSQVSAAFRECYMKTLSGNDDLVLRDTHSIVKRMAEEDKENSVWMRLFGKSKESVIECLKPVVGTVSVQATELETTLKNHFAKDLESFDYEHPNCKTKRIEYEDITQCTKEGLFQQTYRDFAYKCDHYRRCKHHIKMTTELLSHTYDSNIVMPSVNYKTCEQEKEKLEEKYKTIKLKGHRSGISLTNQKTYGCTENVNWQSDGWLGGVAGSCVTGVTDESWKNRGCVSLPLQSCLSKPDTTCNIGWGNIIHKNNKLLSNTHKNSTTQKCCSLHCHDIDIVYEMFTHQPMCSECIKPFTPIFWTEQCLLMLKNKAISSISITQSRTTFEIESMPSVVCNNAWHFGRCCAGKGPAPYANVDTFKDKHCICSQRAPTFIDLLLKKILTLKNQFFMPVHLLVFIIIFFLYISHRAAGLAVLVCYLAWLIVSAEGACSVENLVPTDSTVTVAGQGSNFAQVKVKPGQCISVGDATIEIVSVQVMTIYNFLRVIPYHIKPVCQLLDWGCPAGKSDGVYNQSSLCYDNCVPGLRKQWKDSEYDWIGDKCFLNGRVATRYDVCFSYGVPNTFVELYTRLTGTPILKLQVKFHGIGFENVGTIETSNLGEDAPVTILDVVVQPVFWPEMITYRLGKYLCAYHYVESSDTCNSGDIFKPTDIDVDCLMFTKKWDTEHGGYQLDFAKRDFETQLHNNFVDCGLESEIKNNVTTLSYNQAIEWVEFKIVGNNFHFADSVPYCKNLNKWTIKAEAGLTYYHRRTQIKYTNSGEKCKIFVNIDGCYSTNGNLIVLSKLDNQHIIEYWCGANSTGTAHINIAEGKVETKELKVLNNFLPHKNTIRNGFEKIVRAATVTDVKSWFSSLFSQVDIHGLISYFSWIWLLIKGFSWIQIGLGVVLALLAWKQFMRGNMVQLFVTLIIMWLLCFTKIVFAEIRYTHGHYKKLNMISDTISKNIEQILSVEVDFVAVICYVYKAIYSYASIIILILGCYDILRIEQLLNKYTTILLFISCALIHPVLALFVYILTHLNQILDRCSTMSSCENMGIGYNNMLTSWLTYNMTSSQESLVTETQDDFLLIDSTENNQPTRYIRNFIRCGSQLDPQKIILPAEVLNYRVSIIQFESYVITHLNGEIPTIIVASHCVDPELPESMLISSSENWKDFSYPVLPSFKPEIGFSGTPVYTDAGYQFFIGLADEIVDQTTTITKHPVSKTTKEKFTKKKPIYTTRINYFDLKFTYSTDTGSIINEMASVGMDKIVRVVGIVDCPMYVNNQLIVPKLALQYEVCAILHNKMIMWHFMVEGKGVILIPRPKAFTTLYGMFCSDRDFKSYNLLPDLSDEDLVAYPGACRRNERNLIEFFMGYSEETVFEYVTKTEEEKETTTLKMSVPHRSHVYTNKVYFTTLDWTYSNNTIQIVYGAGKFKLDKPLFSVDCKYLTNRGYYECHGGELSFATQIKNAIVTYRYDHTRPSKYYEKFTGDVVVELDNDSVSTERLWDAYIVEYLNSPEETVVDPFGSTYLHTPRGLVNDIIWPRHVQPLLGVEVCNDVMLKNRNVKLSTPALDNPRIYVFDFTDRTMNSEKITGDVWWPDTNLDETPKPVRLQHSKTFTSKFNYMSGSLIYVKKYSFFGTPIIVGTITKSYIRDSADPSTITYVVSHPSDEYVILSLYHNILKINNRWNSAEVNDRIDISGYCLTREAHGKHFINILDTKTLTTHHLRQVNDFFPVALKQHSPEYDQIVTAIMSTSIREHITKINLDFLKNSEGKIVDYAVDVLNEIIEMVIKKKDILIPKRCVNRKAFEVLVRQLYSSVQDTSIVDVYRALDYVMEIPNLPCRAVKNVADLEESKMAVNFVVLSHDEPRWECRASVFVHLTDDQDEHRRVKRDGGFEIVTSVEQASEQIIEAIHDSFKTGERFIVINITGTNIFNLPDIAEYIQFSLHFAITSVIVFVVDTGVKDRFTKLFEPAVPTTREHVEDLLAPDWRHNNFSTDTLKMGEGHLLSVKEWASFVGNGGYCNKTVTKQFGTPRNTLEEIGICNVDSEMMVGMLTTCVKRGSFFFYQGTLVTNWHVTKGCSVCLTYGGQTYTFKNPCYVNKKADVCMYGRTLKFAATKIGEVVTAFNPTAKFGIHYFVSKNQATLQGRGNVTFLKLVPMTITSDGHPKIATCSFFRGMSGSPIVNSLGQPVGIFGLGMVEDISCSVGSIHTTVNYSGVGEIKIESLAFFEMCAKNLVTAERTAKFFYCNAPTGAGKTTKLPPLIVKAQKKYNNKNCKILILQPNVVSVVNCAQYMHKVMMGLGISDKACKIMYEVGIRNADHSKTIGGERDTDSIIVIKTYGKQYETFKTMADYDYVVLDEVHVIRDVNVVSTIVRLENSPNCFPAQYIYMSATHLSTAHAIDLAEGETLATTPRPIITRNWTTQETRKSSTNISNEIVIAADLIPSLGNNAMVLDRTCLNDGLVLFFCATKKECERCAAFGKRQGVTSWAYHGDSSQSVFDQILEHTGNGWIFATDVIQQSVTLPELTVVVDFMTECRPSITLTQDPLSYKNEIVFRTIDLVTQTQRKGRLGRVKEGIYYSSGTSAAERDIEEFVIPDVVLKLLDAGLNIEKIECNNLQLQNKIRSYNWLSPNYLERHYPAKLREIKPSIVLDYLEKLELTKNKEIDRVKWYVRTYILNNEFEQYTTEELNTMFGDPYTQFKNSYLKHVVVATPKLTEELTLQGYFYTSFKEKIDNDQSMEVIKSDHTGETSNDQARLAALENQSMPVAVFAIGSCACVYAIIEKLVDIKSSRIVSHVSVTQIENVSTTARHFALTNNYVKSSTYISTMTWLSDARNWITANTGKIWSRMPWVHKLHTQSEFTALILQWLEYVENIISSVVGQHIDIIPALSGLFAGGIFGSIYRTLEKSVGRPMAIVITVSVSGLFTYYASLPSILSFATAHFASVLIRAAVSTSEAPFNTASYAGTAWSSVIGLFSGIGIGKVLKHNRQIFLAAPPIASAITDLTTSTRFNVGRTGLPVLLVKHFYNLVKFRKVSDALVAGLSFSALLLEVDVLTVAYSAVFGTLVFVLEVSAMAYFDKFVTRDYASAEGGEHLRNKKHMLENIVSTLLNTGALVVYPQSLVSILIGTIGMYLRNGDFKNSAKRSWEQYSGVSPLLALVAEVVNTISHEPEEQSMVRICNYFKNCWNNYTSKACIFFKNAWETIKNWFSRVFNTGVREVVDSCSAAITEQVKDTVIGKILNVKHSKAIEKPLVFTDDPAINHYLVTRALIRGLTSTEKYWLNLNPGKILEYGGGNPLFAEILDKKLRVTAGAEITSEAPLGFFKFRAVDVYNVISLCLGSARVEGNLLKSTIKTDAGCEFEVTFSNTFVRDKVTAIIILKLKYAILTDTIAWVVECVNHSIGSKLTVYEFNPYSSLVSTVVKSLSAVCGLQQGSYKQLTKEDVRKWYTRNFGQTKKPSLMVAAKNVVKHKTSDFIKNWVKLEQQVVEHLQPPYVFSPYIMPALFFSGDIAECEELHHARYWSTALSAHYNLSKPFTISKYFNTKWHLPNNFAPKWLKIDTQYDCSNYKELKLGLEFKTHHPWNTPILLTTKASLNKHLICLASLNLELTIKYTIQLDMEQETHITTDGHNCGKCLLHIYANDGVHYYKFFSGCNEQFSYTELDVDRVSVLINEMYDNRQEKELCSTDYLTDVLMKPSFIIAGAPPTSSLGNNVLDNTLLASVLKTDLVEMNSTILDIVLNFFELNQDPDLIPKNFSVYSRLSYLFTPNQLFEHEEFYDANEPYSESHNSVQGFIQPSNGRIHNWKKYENMPSHNIDVDPTETMHLYQTIKSVYKPKSMSYVKQPLENKGFEFFYRMQQLYEAYPEFFDNCQYILDPACGSGGQIQYLANKFKNKKPKLCFVNTLLSKLHSTPTMNRLSCGNFKTFNITHPSIGTGNLRNSRVVQYIASKIKPICSLDLIIVDIGHMFYSNKQNQDWWYNKDGGSIVDGIVTLLDLLTKGGKFLMSWPGIFAGGDSIWNIVFKNFKTFRFLRLATEDLSNPKFYVFCEGYNSNYKNTNLSQMYRHLSTNVHALLTKTKQYYFHPNLLKTTSRFDWEIVSDLNNTYSNNIDSKLRVSTIDRSITDEGQVVKISWHTDWDKRLTLFKNALSHLAGRRIHLIEGNSGKFKHLTEVGYIIKKHRIQTNEKDSSNGLLQQLVWSGFRMNKLNSPVALTQTLPAQAEASFKKRLDITAPAISPLVMNDIYHIMNLLTSKYGRTLYNKLDICNKDEVLSMINNKGATSVISQTSTLKEFIAKCDDWYEICMKECVMKWATGKDTFGFFNVMHKNEPKAKKNFEGGKIKLERGSKNQYSQDELAAELQEHCMLGHRFIQYADEITRLSHYIVLGKLLQAANTQKLYKGTINGTPPFIVGNIMRAVWDFNSKKPFFTGDETQHGMKYDPKFSQYRGKEPAAVILDFSGFDGSVSIDERMCEAHWIAKFFKPHLKNTILNMCKEMAMVICIDHSGRVWLRQGQRGSGEVITSLCNTLICVANIVRVIASCTGSTFEEVCVTKTTLGFNVGGKNKLIEIMEYMIFADGDDVVLITDICVCRAFTNVAERVLTEAGKSIRSGNETGCKVVTDFFNIEFCSHSYEPVLIGPNANFIHTLAEMKRYSLLPGYKISFLPTRPTSVILGKLRATLKLETQQWIRGKTSDRSLEITRGKVISYLLLYPHMRYVRYTCIAALSLLGDGKTDLYWMGDRFQDFNFKFDTVAGALSSVHGVRDLDGIALRNYRADLVDARNIEYNATIINVKTSITLTDVTNRLFEFLASHQQYSVMPLDKKLTKKFNSFKETN</sequence>
<evidence type="ECO:0000256" key="13">
    <source>
        <dbReference type="ARBA" id="ARBA00047984"/>
    </source>
</evidence>
<evidence type="ECO:0000256" key="8">
    <source>
        <dbReference type="ARBA" id="ARBA00022801"/>
    </source>
</evidence>
<dbReference type="PROSITE" id="PS50507">
    <property type="entry name" value="RDRP_SSRNA_POS"/>
    <property type="match status" value="1"/>
</dbReference>
<evidence type="ECO:0000256" key="3">
    <source>
        <dbReference type="ARBA" id="ARBA00004340"/>
    </source>
</evidence>
<dbReference type="InterPro" id="IPR009003">
    <property type="entry name" value="Peptidase_S1_PA"/>
</dbReference>
<evidence type="ECO:0000256" key="9">
    <source>
        <dbReference type="ARBA" id="ARBA00022806"/>
    </source>
</evidence>
<dbReference type="GO" id="GO:0003968">
    <property type="term" value="F:RNA-directed RNA polymerase activity"/>
    <property type="evidence" value="ECO:0007669"/>
    <property type="project" value="InterPro"/>
</dbReference>
<keyword evidence="7" id="KW-0547">Nucleotide-binding</keyword>
<evidence type="ECO:0000259" key="15">
    <source>
        <dbReference type="PROSITE" id="PS50507"/>
    </source>
</evidence>
<dbReference type="GO" id="GO:0004252">
    <property type="term" value="F:serine-type endopeptidase activity"/>
    <property type="evidence" value="ECO:0007669"/>
    <property type="project" value="InterPro"/>
</dbReference>
<keyword evidence="4" id="KW-0597">Phosphoprotein</keyword>
<evidence type="ECO:0000256" key="6">
    <source>
        <dbReference type="ARBA" id="ARBA00022695"/>
    </source>
</evidence>
<keyword evidence="10" id="KW-0067">ATP-binding</keyword>
<comment type="subcellular location">
    <subcellularLocation>
        <location evidence="3">Host cell</location>
    </subcellularLocation>
    <subcellularLocation>
        <location evidence="1">Host membrane</location>
        <topology evidence="1">Multi-pass membrane protein</topology>
    </subcellularLocation>
    <subcellularLocation>
        <location evidence="2">Virion</location>
    </subcellularLocation>
</comment>
<dbReference type="InterPro" id="IPR043502">
    <property type="entry name" value="DNA/RNA_pol_sf"/>
</dbReference>
<keyword evidence="11" id="KW-0946">Virion</keyword>
<feature type="transmembrane region" description="Helical" evidence="14">
    <location>
        <begin position="1801"/>
        <end position="1818"/>
    </location>
</feature>
<keyword evidence="14" id="KW-0812">Transmembrane</keyword>
<dbReference type="Pfam" id="PF00271">
    <property type="entry name" value="Helicase_C"/>
    <property type="match status" value="1"/>
</dbReference>
<dbReference type="PANTHER" id="PTHR18934:SF99">
    <property type="entry name" value="ATP-DEPENDENT RNA HELICASE DHX37-RELATED"/>
    <property type="match status" value="1"/>
</dbReference>
<evidence type="ECO:0000259" key="17">
    <source>
        <dbReference type="PROSITE" id="PS51194"/>
    </source>
</evidence>
<feature type="transmembrane region" description="Helical" evidence="14">
    <location>
        <begin position="1701"/>
        <end position="1727"/>
    </location>
</feature>
<dbReference type="InterPro" id="IPR043128">
    <property type="entry name" value="Rev_trsase/Diguanyl_cyclase"/>
</dbReference>
<dbReference type="PROSITE" id="PS51194">
    <property type="entry name" value="HELICASE_CTER"/>
    <property type="match status" value="1"/>
</dbReference>
<evidence type="ECO:0000256" key="5">
    <source>
        <dbReference type="ARBA" id="ARBA00022679"/>
    </source>
</evidence>
<dbReference type="PANTHER" id="PTHR18934">
    <property type="entry name" value="ATP-DEPENDENT RNA HELICASE"/>
    <property type="match status" value="1"/>
</dbReference>
<name>A0A894KLK8_9VIRU</name>
<feature type="transmembrane region" description="Helical" evidence="14">
    <location>
        <begin position="1227"/>
        <end position="1244"/>
    </location>
</feature>
<dbReference type="GO" id="GO:0039694">
    <property type="term" value="P:viral RNA genome replication"/>
    <property type="evidence" value="ECO:0007669"/>
    <property type="project" value="InterPro"/>
</dbReference>
<keyword evidence="9" id="KW-0347">Helicase</keyword>
<dbReference type="Gene3D" id="3.40.50.150">
    <property type="entry name" value="Vaccinia Virus protein VP39"/>
    <property type="match status" value="1"/>
</dbReference>
<dbReference type="PROSITE" id="PS51192">
    <property type="entry name" value="HELICASE_ATP_BIND_1"/>
    <property type="match status" value="1"/>
</dbReference>
<evidence type="ECO:0000256" key="2">
    <source>
        <dbReference type="ARBA" id="ARBA00004328"/>
    </source>
</evidence>
<dbReference type="GO" id="GO:0003723">
    <property type="term" value="F:RNA binding"/>
    <property type="evidence" value="ECO:0007669"/>
    <property type="project" value="TreeGrafter"/>
</dbReference>
<keyword evidence="8" id="KW-0378">Hydrolase</keyword>
<dbReference type="Pfam" id="PF05578">
    <property type="entry name" value="Peptidase_S31"/>
    <property type="match status" value="1"/>
</dbReference>
<dbReference type="Pfam" id="PF00270">
    <property type="entry name" value="DEAD"/>
    <property type="match status" value="1"/>
</dbReference>
<dbReference type="InterPro" id="IPR001650">
    <property type="entry name" value="Helicase_C-like"/>
</dbReference>
<evidence type="ECO:0000256" key="14">
    <source>
        <dbReference type="SAM" id="Phobius"/>
    </source>
</evidence>
<dbReference type="InterPro" id="IPR029063">
    <property type="entry name" value="SAM-dependent_MTases_sf"/>
</dbReference>
<dbReference type="InterPro" id="IPR011545">
    <property type="entry name" value="DEAD/DEAH_box_helicase_dom"/>
</dbReference>
<dbReference type="SMART" id="SM00487">
    <property type="entry name" value="DEXDc"/>
    <property type="match status" value="1"/>
</dbReference>
<keyword evidence="14" id="KW-0472">Membrane</keyword>
<dbReference type="GO" id="GO:0003724">
    <property type="term" value="F:RNA helicase activity"/>
    <property type="evidence" value="ECO:0007669"/>
    <property type="project" value="UniProtKB-EC"/>
</dbReference>
<comment type="catalytic activity">
    <reaction evidence="13">
        <text>ATP + H2O = ADP + phosphate + H(+)</text>
        <dbReference type="Rhea" id="RHEA:13065"/>
        <dbReference type="ChEBI" id="CHEBI:15377"/>
        <dbReference type="ChEBI" id="CHEBI:15378"/>
        <dbReference type="ChEBI" id="CHEBI:30616"/>
        <dbReference type="ChEBI" id="CHEBI:43474"/>
        <dbReference type="ChEBI" id="CHEBI:456216"/>
        <dbReference type="EC" id="3.6.4.13"/>
    </reaction>
</comment>
<dbReference type="GO" id="GO:0044423">
    <property type="term" value="C:virion component"/>
    <property type="evidence" value="ECO:0007669"/>
    <property type="project" value="UniProtKB-KW"/>
</dbReference>
<dbReference type="InterPro" id="IPR000280">
    <property type="entry name" value="Pestivirus_NS3_S31"/>
</dbReference>
<dbReference type="InterPro" id="IPR014001">
    <property type="entry name" value="Helicase_ATP-bd"/>
</dbReference>
<evidence type="ECO:0000256" key="11">
    <source>
        <dbReference type="ARBA" id="ARBA00022844"/>
    </source>
</evidence>
<feature type="transmembrane region" description="Helical" evidence="14">
    <location>
        <begin position="1739"/>
        <end position="1761"/>
    </location>
</feature>
<dbReference type="SUPFAM" id="SSF50494">
    <property type="entry name" value="Trypsin-like serine proteases"/>
    <property type="match status" value="1"/>
</dbReference>
<feature type="transmembrane region" description="Helical" evidence="14">
    <location>
        <begin position="3874"/>
        <end position="3894"/>
    </location>
</feature>
<dbReference type="SUPFAM" id="SSF56672">
    <property type="entry name" value="DNA/RNA polymerases"/>
    <property type="match status" value="1"/>
</dbReference>
<keyword evidence="5" id="KW-0808">Transferase</keyword>
<keyword evidence="6" id="KW-0548">Nucleotidyltransferase</keyword>
<dbReference type="GO" id="GO:0043657">
    <property type="term" value="C:host cell"/>
    <property type="evidence" value="ECO:0007669"/>
    <property type="project" value="UniProtKB-SubCell"/>
</dbReference>
<protein>
    <submittedName>
        <fullName evidence="18">Polyprotein</fullName>
    </submittedName>
</protein>
<evidence type="ECO:0000256" key="4">
    <source>
        <dbReference type="ARBA" id="ARBA00022553"/>
    </source>
</evidence>
<dbReference type="SUPFAM" id="SSF53335">
    <property type="entry name" value="S-adenosyl-L-methionine-dependent methyltransferases"/>
    <property type="match status" value="1"/>
</dbReference>
<dbReference type="GO" id="GO:0033644">
    <property type="term" value="C:host cell membrane"/>
    <property type="evidence" value="ECO:0007669"/>
    <property type="project" value="UniProtKB-SubCell"/>
</dbReference>
<keyword evidence="12" id="KW-0693">Viral RNA replication</keyword>
<feature type="transmembrane region" description="Helical" evidence="14">
    <location>
        <begin position="3726"/>
        <end position="3744"/>
    </location>
</feature>
<feature type="transmembrane region" description="Helical" evidence="14">
    <location>
        <begin position="1830"/>
        <end position="1850"/>
    </location>
</feature>
<evidence type="ECO:0000256" key="7">
    <source>
        <dbReference type="ARBA" id="ARBA00022741"/>
    </source>
</evidence>